<dbReference type="HOGENOM" id="CLU_500354_0_0_7"/>
<dbReference type="Proteomes" id="UP000001880">
    <property type="component" value="Chromosome"/>
</dbReference>
<name>D0LMM6_HALO1</name>
<protein>
    <submittedName>
        <fullName evidence="2">Uncharacterized protein</fullName>
    </submittedName>
</protein>
<evidence type="ECO:0000313" key="2">
    <source>
        <dbReference type="EMBL" id="ACY18713.1"/>
    </source>
</evidence>
<organism evidence="2 3">
    <name type="scientific">Haliangium ochraceum (strain DSM 14365 / JCM 11303 / SMP-2)</name>
    <dbReference type="NCBI Taxonomy" id="502025"/>
    <lineage>
        <taxon>Bacteria</taxon>
        <taxon>Pseudomonadati</taxon>
        <taxon>Myxococcota</taxon>
        <taxon>Polyangia</taxon>
        <taxon>Haliangiales</taxon>
        <taxon>Kofleriaceae</taxon>
        <taxon>Haliangium</taxon>
    </lineage>
</organism>
<dbReference type="KEGG" id="hoh:Hoch_6241"/>
<dbReference type="STRING" id="502025.Hoch_6241"/>
<feature type="region of interest" description="Disordered" evidence="1">
    <location>
        <begin position="174"/>
        <end position="233"/>
    </location>
</feature>
<proteinExistence type="predicted"/>
<keyword evidence="3" id="KW-1185">Reference proteome</keyword>
<dbReference type="AlphaFoldDB" id="D0LMM6"/>
<feature type="region of interest" description="Disordered" evidence="1">
    <location>
        <begin position="471"/>
        <end position="500"/>
    </location>
</feature>
<reference evidence="2 3" key="1">
    <citation type="journal article" date="2010" name="Stand. Genomic Sci.">
        <title>Complete genome sequence of Haliangium ochraceum type strain (SMP-2).</title>
        <authorList>
            <consortium name="US DOE Joint Genome Institute (JGI-PGF)"/>
            <person name="Ivanova N."/>
            <person name="Daum C."/>
            <person name="Lang E."/>
            <person name="Abt B."/>
            <person name="Kopitz M."/>
            <person name="Saunders E."/>
            <person name="Lapidus A."/>
            <person name="Lucas S."/>
            <person name="Glavina Del Rio T."/>
            <person name="Nolan M."/>
            <person name="Tice H."/>
            <person name="Copeland A."/>
            <person name="Cheng J.F."/>
            <person name="Chen F."/>
            <person name="Bruce D."/>
            <person name="Goodwin L."/>
            <person name="Pitluck S."/>
            <person name="Mavromatis K."/>
            <person name="Pati A."/>
            <person name="Mikhailova N."/>
            <person name="Chen A."/>
            <person name="Palaniappan K."/>
            <person name="Land M."/>
            <person name="Hauser L."/>
            <person name="Chang Y.J."/>
            <person name="Jeffries C.D."/>
            <person name="Detter J.C."/>
            <person name="Brettin T."/>
            <person name="Rohde M."/>
            <person name="Goker M."/>
            <person name="Bristow J."/>
            <person name="Markowitz V."/>
            <person name="Eisen J.A."/>
            <person name="Hugenholtz P."/>
            <person name="Kyrpides N.C."/>
            <person name="Klenk H.P."/>
        </authorList>
    </citation>
    <scope>NUCLEOTIDE SEQUENCE [LARGE SCALE GENOMIC DNA]</scope>
    <source>
        <strain evidence="3">DSM 14365 / CIP 107738 / JCM 11303 / AJ 13395 / SMP-2</strain>
    </source>
</reference>
<evidence type="ECO:0000313" key="3">
    <source>
        <dbReference type="Proteomes" id="UP000001880"/>
    </source>
</evidence>
<feature type="region of interest" description="Disordered" evidence="1">
    <location>
        <begin position="519"/>
        <end position="544"/>
    </location>
</feature>
<evidence type="ECO:0000256" key="1">
    <source>
        <dbReference type="SAM" id="MobiDB-lite"/>
    </source>
</evidence>
<dbReference type="EMBL" id="CP001804">
    <property type="protein sequence ID" value="ACY18713.1"/>
    <property type="molecule type" value="Genomic_DNA"/>
</dbReference>
<sequence length="544" mass="58994">MAAYSELLELARVSEDAASYHREVQRRGLAMSTTRAEWLDRYRAFASVQAALGDEAQRQAAAARFHAGHEARFLPAILAVEEPTAAAITAARAAQQALSTLLMTLLEWRVADRDETRALRREELLAQWRLLRANDPGCDWQRVSLHPPYRARIPFDDAGLAALGDWLREAIGDADTGGAEVSGGVDQSSESGAATPESDPADGAHAAADAHDHAPNHDHDHDHGCAGDGDAPAQPKVAALVQSYRMVYELSDWTDKERSRRAYERIFALEHELSPDAEGTELLARMAEDGVHLDLVSAPHIDWAERHRAHAAQRSQPVMQHHAQALAEAAAHAPTATVVEIERLRLDACYETESAWDQLLVHAALRPLYAVLGDFPESERAVAASAAAVQALFGAPWHEVLEAPRLRDFFRRELAPALDARPPGPGAQLGDVGSLLVRRAAQQPLSENQDDADACWSAVLERIRGALARAAAAEQSDMSEDEPETQAETAPTETERPRLRLWGQAVALGDIAERLAAPPRPRVDFADPAALGQPSSALPLAKGP</sequence>
<feature type="compositionally biased region" description="Basic and acidic residues" evidence="1">
    <location>
        <begin position="208"/>
        <end position="225"/>
    </location>
</feature>
<accession>D0LMM6</accession>
<gene>
    <name evidence="2" type="ordered locus">Hoch_6241</name>
</gene>